<feature type="compositionally biased region" description="Low complexity" evidence="1">
    <location>
        <begin position="119"/>
        <end position="134"/>
    </location>
</feature>
<reference evidence="3" key="1">
    <citation type="submission" date="2013-05" db="EMBL/GenBank/DDBJ databases">
        <title>The Genome sequence of Mucor circinelloides f. circinelloides 1006PhL.</title>
        <authorList>
            <consortium name="The Broad Institute Genomics Platform"/>
            <person name="Cuomo C."/>
            <person name="Earl A."/>
            <person name="Findley K."/>
            <person name="Lee S.C."/>
            <person name="Walker B."/>
            <person name="Young S."/>
            <person name="Zeng Q."/>
            <person name="Gargeya S."/>
            <person name="Fitzgerald M."/>
            <person name="Haas B."/>
            <person name="Abouelleil A."/>
            <person name="Allen A.W."/>
            <person name="Alvarado L."/>
            <person name="Arachchi H.M."/>
            <person name="Berlin A.M."/>
            <person name="Chapman S.B."/>
            <person name="Gainer-Dewar J."/>
            <person name="Goldberg J."/>
            <person name="Griggs A."/>
            <person name="Gujja S."/>
            <person name="Hansen M."/>
            <person name="Howarth C."/>
            <person name="Imamovic A."/>
            <person name="Ireland A."/>
            <person name="Larimer J."/>
            <person name="McCowan C."/>
            <person name="Murphy C."/>
            <person name="Pearson M."/>
            <person name="Poon T.W."/>
            <person name="Priest M."/>
            <person name="Roberts A."/>
            <person name="Saif S."/>
            <person name="Shea T."/>
            <person name="Sisk P."/>
            <person name="Sykes S."/>
            <person name="Wortman J."/>
            <person name="Nusbaum C."/>
            <person name="Birren B."/>
        </authorList>
    </citation>
    <scope>NUCLEOTIDE SEQUENCE [LARGE SCALE GENOMIC DNA]</scope>
    <source>
        <strain evidence="3">1006PhL</strain>
    </source>
</reference>
<dbReference type="VEuPathDB" id="FungiDB:HMPREF1544_04488"/>
<feature type="compositionally biased region" description="Low complexity" evidence="1">
    <location>
        <begin position="28"/>
        <end position="39"/>
    </location>
</feature>
<dbReference type="OrthoDB" id="2290212at2759"/>
<feature type="compositionally biased region" description="Low complexity" evidence="1">
    <location>
        <begin position="95"/>
        <end position="112"/>
    </location>
</feature>
<evidence type="ECO:0000313" key="2">
    <source>
        <dbReference type="EMBL" id="EPB88729.1"/>
    </source>
</evidence>
<feature type="compositionally biased region" description="Polar residues" evidence="1">
    <location>
        <begin position="1"/>
        <end position="22"/>
    </location>
</feature>
<dbReference type="AlphaFoldDB" id="S2JFR1"/>
<organism evidence="2 3">
    <name type="scientific">Mucor circinelloides f. circinelloides (strain 1006PhL)</name>
    <name type="common">Mucormycosis agent</name>
    <name type="synonym">Calyptromyces circinelloides</name>
    <dbReference type="NCBI Taxonomy" id="1220926"/>
    <lineage>
        <taxon>Eukaryota</taxon>
        <taxon>Fungi</taxon>
        <taxon>Fungi incertae sedis</taxon>
        <taxon>Mucoromycota</taxon>
        <taxon>Mucoromycotina</taxon>
        <taxon>Mucoromycetes</taxon>
        <taxon>Mucorales</taxon>
        <taxon>Mucorineae</taxon>
        <taxon>Mucoraceae</taxon>
        <taxon>Mucor</taxon>
    </lineage>
</organism>
<accession>S2JFR1</accession>
<feature type="region of interest" description="Disordered" evidence="1">
    <location>
        <begin position="1"/>
        <end position="166"/>
    </location>
</feature>
<dbReference type="OMA" id="SKYHRRM"/>
<feature type="compositionally biased region" description="Basic and acidic residues" evidence="1">
    <location>
        <begin position="52"/>
        <end position="68"/>
    </location>
</feature>
<dbReference type="Proteomes" id="UP000014254">
    <property type="component" value="Unassembled WGS sequence"/>
</dbReference>
<evidence type="ECO:0000256" key="1">
    <source>
        <dbReference type="SAM" id="MobiDB-lite"/>
    </source>
</evidence>
<gene>
    <name evidence="2" type="ORF">HMPREF1544_04488</name>
</gene>
<evidence type="ECO:0000313" key="3">
    <source>
        <dbReference type="Proteomes" id="UP000014254"/>
    </source>
</evidence>
<keyword evidence="3" id="KW-1185">Reference proteome</keyword>
<dbReference type="EMBL" id="KE123946">
    <property type="protein sequence ID" value="EPB88729.1"/>
    <property type="molecule type" value="Genomic_DNA"/>
</dbReference>
<name>S2JFR1_MUCC1</name>
<sequence>MVDRSLNTPNSIPFSPLRNTFNDDYESGMEASASSMASGGDEDDDFDDEEGDQKRKEELRKLFQERQQPKKYLMNYTKTSNKLTSKYHRRMSSGNSSTDSNAPTSTATTPTDFRSPLPIINQANIRINNAATATARREDLPTPTSGYDGDTEGPVIYESKPNIRIQ</sequence>
<protein>
    <submittedName>
        <fullName evidence="2">Uncharacterized protein</fullName>
    </submittedName>
</protein>
<feature type="compositionally biased region" description="Acidic residues" evidence="1">
    <location>
        <begin position="40"/>
        <end position="51"/>
    </location>
</feature>
<proteinExistence type="predicted"/>
<dbReference type="InParanoid" id="S2JFR1"/>